<evidence type="ECO:0000313" key="1">
    <source>
        <dbReference type="EMBL" id="AWB33857.1"/>
    </source>
</evidence>
<gene>
    <name evidence="1" type="ORF">DBV39_09210</name>
</gene>
<reference evidence="1 2" key="1">
    <citation type="submission" date="2018-04" db="EMBL/GenBank/DDBJ databases">
        <title>Bordetella sp. HZ20 isolated from seawater.</title>
        <authorList>
            <person name="Sun C."/>
        </authorList>
    </citation>
    <scope>NUCLEOTIDE SEQUENCE [LARGE SCALE GENOMIC DNA]</scope>
    <source>
        <strain evidence="1 2">HZ20</strain>
    </source>
</reference>
<accession>A0A2R4XJ47</accession>
<dbReference type="OrthoDB" id="8676001at2"/>
<evidence type="ECO:0000313" key="2">
    <source>
        <dbReference type="Proteomes" id="UP000244571"/>
    </source>
</evidence>
<dbReference type="Proteomes" id="UP000244571">
    <property type="component" value="Chromosome"/>
</dbReference>
<evidence type="ECO:0008006" key="3">
    <source>
        <dbReference type="Google" id="ProtNLM"/>
    </source>
</evidence>
<dbReference type="AlphaFoldDB" id="A0A2R4XJ47"/>
<organism evidence="1 2">
    <name type="scientific">Orrella marina</name>
    <dbReference type="NCBI Taxonomy" id="2163011"/>
    <lineage>
        <taxon>Bacteria</taxon>
        <taxon>Pseudomonadati</taxon>
        <taxon>Pseudomonadota</taxon>
        <taxon>Betaproteobacteria</taxon>
        <taxon>Burkholderiales</taxon>
        <taxon>Alcaligenaceae</taxon>
        <taxon>Orrella</taxon>
    </lineage>
</organism>
<dbReference type="EMBL" id="CP028901">
    <property type="protein sequence ID" value="AWB33857.1"/>
    <property type="molecule type" value="Genomic_DNA"/>
</dbReference>
<dbReference type="RefSeq" id="WP_108621284.1">
    <property type="nucleotide sequence ID" value="NZ_CP028901.1"/>
</dbReference>
<sequence length="122" mass="13608">MIRNLDRADRNFLEKLARLLQINPLRHIKQINQAITGIDLGLMSVLVSSAGCKSGNAKPFCLAIASLNRKQRTMSHRIEATERRFEAANAADDGKAYQLRDFFGADIARDRNPVTLAHSEST</sequence>
<keyword evidence="2" id="KW-1185">Reference proteome</keyword>
<name>A0A2R4XJ47_9BURK</name>
<proteinExistence type="predicted"/>
<protein>
    <recommendedName>
        <fullName evidence="3">Transposase</fullName>
    </recommendedName>
</protein>
<dbReference type="KEGG" id="boz:DBV39_09210"/>